<feature type="region of interest" description="Disordered" evidence="1">
    <location>
        <begin position="1"/>
        <end position="128"/>
    </location>
</feature>
<feature type="compositionally biased region" description="Basic and acidic residues" evidence="1">
    <location>
        <begin position="866"/>
        <end position="1048"/>
    </location>
</feature>
<dbReference type="Proteomes" id="UP001652741">
    <property type="component" value="Chromosome ssa02"/>
</dbReference>
<dbReference type="GeneID" id="106588043"/>
<sequence length="1516" mass="177818">MYPMYPERHSHQREYGEPEICSQRREYEEPERCSQRREYEEPERCSQRREYEEPERCSQRREYEEPERCSQRREYEEPERCSQRREYEEPERCSQRREYEEPERCSQRREYEEPERCSQRREYEEPETCSQWMVYEEPETCSQWRVYEEPETCSQRREYGEPSSGQWDDDLETRDNGQAMAREPYSEYSSMRRTREGWEEYGTSSDMSYIMDPSSGDWSEDSLRGSGAPFSPDTDGDVDGDPVELSVEDRELLRKRMELEIIEEQIARKKAALAMELVGPESKAIRKQKTKDKDLEMLTENVSNKDVTLKERVNSILRKRAWTNECRSKEAANQQVPPKLVLYPPKVVKSFVERMNESILHKDSIMKGNLTLDVHEEEHPLKLKVEALLEQRRNPTVNKEDKAAKGFQYFLNVLNKGVDIDRLSKIVNNFKDLPSMGEELPQGQPPPLDGQPETTSKSQRKVPSRKRRSRFDELPPSWFNILSGQPTLLGVQPNPLGDLLREVVPAGCVLPQDRSLLQSGGREIGQHSLSLGFIQAMDGPKNKKPKSTQVEEKMKGRYMSKSPPVEEKRKGRHKSKSPPVEEKRKGRHKSKSPPVEEKRKGRHKSKSPPVEEKRKGRHKSKSPPVEEKRKERHKSMSPQLEEKRKMRPEDEDEQKYGLIQSLLQPIGMDLGVEELGQLNDRIQERLYGKKRDLEKKGGKKESVWGVEKEESKKDKEESKKDKEESKKDKEESKKDKEVSEKDKEVSEKDKEVSEKDKEVSEKDKEESEKDKEESEKDKEESEKDKQKEEEESEKDKEEEESEKDEEEEESEKDKQKEEEESEKDKQKEKEESEKGKDKEERACSSKCHSISLLSDSSNSSPPCHRWTTEYKRSSTRDQDRERDGGRSEKNRERYKGRSKRDRDRRSSTRDQDRERDRGRSERDRDRRSSTRDQDRERDRGRSKRDRDRRSSTRDQDRERDGGRSERDRRSSTRDQDRERDGGRSKRDRDRRSSTRDQDRDRDWGRSERYGGRSERDRDRRSSARDQDRERDGGRSERNRERDRHSSTRELDRYRWWETERKICPSTRDGDREWDRSRSERDRNILSSTRDGSEKDGDGDRSERDKDRERWWERDKDWEGDKESFLGLYPYSNDPTHPHASLMATDSVQYSQYMAYHSSQYASAFPPGCGFPPGTVFPGTVPPGTMPPGTVPLPHCTSAPGTVPPCPLVQCPPYPLYPNCPPYYYNGTSETFFQAYTQATGNPQFTNMDVQVQDPDPSLNIPEQDIETVWPRLVHPSINQDSKPARLNQLSIKMQLKRQRYRINLRNRNNLQELRQLKETPRVAAKEPPSEPGTKKVPEGDAVIEGERRHLVVPPVATNDSGAPSRTGFPNRKWRKGKTLEEKGCIFNQGLSMRNRAYMTKWKLRLAEAVAKGLEVPSEPEPKTEPEAEDKSLTEWQRLFADSVANVAATDLFALSEPEAEKKPDWEIEQKKTDEEMKEKLKKKLGEFNLKMKQKSTHLKEAQQKPQHNLKGRLFAS</sequence>
<dbReference type="RefSeq" id="XP_045562372.1">
    <property type="nucleotide sequence ID" value="XM_045706416.1"/>
</dbReference>
<feature type="compositionally biased region" description="Basic and acidic residues" evidence="1">
    <location>
        <begin position="1090"/>
        <end position="1109"/>
    </location>
</feature>
<keyword evidence="2" id="KW-1185">Reference proteome</keyword>
<evidence type="ECO:0000313" key="2">
    <source>
        <dbReference type="Proteomes" id="UP001652741"/>
    </source>
</evidence>
<accession>A0ABM3DU78</accession>
<feature type="region of interest" description="Disordered" evidence="1">
    <location>
        <begin position="1065"/>
        <end position="1109"/>
    </location>
</feature>
<feature type="compositionally biased region" description="Basic and acidic residues" evidence="1">
    <location>
        <begin position="1065"/>
        <end position="1083"/>
    </location>
</feature>
<feature type="region of interest" description="Disordered" evidence="1">
    <location>
        <begin position="434"/>
        <end position="470"/>
    </location>
</feature>
<reference evidence="3" key="1">
    <citation type="submission" date="2025-08" db="UniProtKB">
        <authorList>
            <consortium name="RefSeq"/>
        </authorList>
    </citation>
    <scope>IDENTIFICATION</scope>
</reference>
<feature type="compositionally biased region" description="Low complexity" evidence="1">
    <location>
        <begin position="844"/>
        <end position="860"/>
    </location>
</feature>
<feature type="compositionally biased region" description="Acidic residues" evidence="1">
    <location>
        <begin position="789"/>
        <end position="810"/>
    </location>
</feature>
<feature type="compositionally biased region" description="Basic residues" evidence="1">
    <location>
        <begin position="458"/>
        <end position="469"/>
    </location>
</feature>
<feature type="region of interest" description="Disordered" evidence="1">
    <location>
        <begin position="150"/>
        <end position="241"/>
    </location>
</feature>
<feature type="compositionally biased region" description="Basic and acidic residues" evidence="1">
    <location>
        <begin position="811"/>
        <end position="843"/>
    </location>
</feature>
<feature type="compositionally biased region" description="Basic and acidic residues" evidence="1">
    <location>
        <begin position="1"/>
        <end position="123"/>
    </location>
</feature>
<feature type="compositionally biased region" description="Basic and acidic residues" evidence="1">
    <location>
        <begin position="685"/>
        <end position="788"/>
    </location>
</feature>
<evidence type="ECO:0000313" key="3">
    <source>
        <dbReference type="RefSeq" id="XP_045562372.1"/>
    </source>
</evidence>
<feature type="region of interest" description="Disordered" evidence="1">
    <location>
        <begin position="535"/>
        <end position="656"/>
    </location>
</feature>
<feature type="region of interest" description="Disordered" evidence="1">
    <location>
        <begin position="685"/>
        <end position="1048"/>
    </location>
</feature>
<feature type="region of interest" description="Disordered" evidence="1">
    <location>
        <begin position="1314"/>
        <end position="1347"/>
    </location>
</feature>
<proteinExistence type="predicted"/>
<feature type="region of interest" description="Disordered" evidence="1">
    <location>
        <begin position="1493"/>
        <end position="1516"/>
    </location>
</feature>
<name>A0ABM3DU78_SALSA</name>
<gene>
    <name evidence="3" type="primary">LOC106588043</name>
</gene>
<dbReference type="PANTHER" id="PTHR47048">
    <property type="entry name" value="PROTEIN SCAF11"/>
    <property type="match status" value="1"/>
</dbReference>
<protein>
    <submittedName>
        <fullName evidence="3">Trichohyalin isoform X1</fullName>
    </submittedName>
</protein>
<evidence type="ECO:0000256" key="1">
    <source>
        <dbReference type="SAM" id="MobiDB-lite"/>
    </source>
</evidence>
<organism evidence="2 3">
    <name type="scientific">Salmo salar</name>
    <name type="common">Atlantic salmon</name>
    <dbReference type="NCBI Taxonomy" id="8030"/>
    <lineage>
        <taxon>Eukaryota</taxon>
        <taxon>Metazoa</taxon>
        <taxon>Chordata</taxon>
        <taxon>Craniata</taxon>
        <taxon>Vertebrata</taxon>
        <taxon>Euteleostomi</taxon>
        <taxon>Actinopterygii</taxon>
        <taxon>Neopterygii</taxon>
        <taxon>Teleostei</taxon>
        <taxon>Protacanthopterygii</taxon>
        <taxon>Salmoniformes</taxon>
        <taxon>Salmonidae</taxon>
        <taxon>Salmoninae</taxon>
        <taxon>Salmo</taxon>
    </lineage>
</organism>
<dbReference type="PANTHER" id="PTHR47048:SF1">
    <property type="entry name" value="PROTEIN SCAF11"/>
    <property type="match status" value="1"/>
</dbReference>